<sequence length="62" mass="6815">MGCLLSVAFGALSSQAPLISGLLRPSGKDSDLLKLILSSSDPLKLTFYRCSSHFLRCRRQKM</sequence>
<reference evidence="1" key="1">
    <citation type="submission" date="2021-01" db="EMBL/GenBank/DDBJ databases">
        <authorList>
            <consortium name="Genoscope - CEA"/>
            <person name="William W."/>
        </authorList>
    </citation>
    <scope>NUCLEOTIDE SEQUENCE</scope>
</reference>
<dbReference type="EMBL" id="HG994365">
    <property type="protein sequence ID" value="CAF2071184.1"/>
    <property type="molecule type" value="Genomic_DNA"/>
</dbReference>
<organism evidence="1">
    <name type="scientific">Brassica napus</name>
    <name type="common">Rape</name>
    <dbReference type="NCBI Taxonomy" id="3708"/>
    <lineage>
        <taxon>Eukaryota</taxon>
        <taxon>Viridiplantae</taxon>
        <taxon>Streptophyta</taxon>
        <taxon>Embryophyta</taxon>
        <taxon>Tracheophyta</taxon>
        <taxon>Spermatophyta</taxon>
        <taxon>Magnoliopsida</taxon>
        <taxon>eudicotyledons</taxon>
        <taxon>Gunneridae</taxon>
        <taxon>Pentapetalae</taxon>
        <taxon>rosids</taxon>
        <taxon>malvids</taxon>
        <taxon>Brassicales</taxon>
        <taxon>Brassicaceae</taxon>
        <taxon>Brassiceae</taxon>
        <taxon>Brassica</taxon>
    </lineage>
</organism>
<evidence type="ECO:0000313" key="1">
    <source>
        <dbReference type="EMBL" id="CAF2071184.1"/>
    </source>
</evidence>
<accession>A0A816R768</accession>
<dbReference type="AlphaFoldDB" id="A0A816R768"/>
<dbReference type="Proteomes" id="UP001295469">
    <property type="component" value="Chromosome C01"/>
</dbReference>
<proteinExistence type="predicted"/>
<gene>
    <name evidence="1" type="ORF">DARMORV10_C01P18850.1</name>
</gene>
<protein>
    <submittedName>
        <fullName evidence="1">(rape) hypothetical protein</fullName>
    </submittedName>
</protein>
<name>A0A816R768_BRANA</name>